<comment type="caution">
    <text evidence="17">The sequence shown here is derived from an EMBL/GenBank/DDBJ whole genome shotgun (WGS) entry which is preliminary data.</text>
</comment>
<keyword evidence="8" id="KW-0443">Lipid metabolism</keyword>
<dbReference type="SUPFAM" id="SSF48371">
    <property type="entry name" value="ARM repeat"/>
    <property type="match status" value="1"/>
</dbReference>
<evidence type="ECO:0000256" key="11">
    <source>
        <dbReference type="ARBA" id="ARBA00023209"/>
    </source>
</evidence>
<evidence type="ECO:0000256" key="10">
    <source>
        <dbReference type="ARBA" id="ARBA00023136"/>
    </source>
</evidence>
<keyword evidence="10 16" id="KW-0472">Membrane</keyword>
<keyword evidence="18" id="KW-1185">Reference proteome</keyword>
<evidence type="ECO:0000256" key="2">
    <source>
        <dbReference type="ARBA" id="ARBA00004173"/>
    </source>
</evidence>
<organism evidence="17 18">
    <name type="scientific">Microctonus aethiopoides</name>
    <dbReference type="NCBI Taxonomy" id="144406"/>
    <lineage>
        <taxon>Eukaryota</taxon>
        <taxon>Metazoa</taxon>
        <taxon>Ecdysozoa</taxon>
        <taxon>Arthropoda</taxon>
        <taxon>Hexapoda</taxon>
        <taxon>Insecta</taxon>
        <taxon>Pterygota</taxon>
        <taxon>Neoptera</taxon>
        <taxon>Endopterygota</taxon>
        <taxon>Hymenoptera</taxon>
        <taxon>Apocrita</taxon>
        <taxon>Ichneumonoidea</taxon>
        <taxon>Braconidae</taxon>
        <taxon>Euphorinae</taxon>
        <taxon>Microctonus</taxon>
    </lineage>
</organism>
<dbReference type="AlphaFoldDB" id="A0AA39FPN1"/>
<evidence type="ECO:0000256" key="5">
    <source>
        <dbReference type="ARBA" id="ARBA00022692"/>
    </source>
</evidence>
<evidence type="ECO:0000256" key="6">
    <source>
        <dbReference type="ARBA" id="ARBA00022824"/>
    </source>
</evidence>
<dbReference type="InterPro" id="IPR052374">
    <property type="entry name" value="SERAC1"/>
</dbReference>
<evidence type="ECO:0000256" key="14">
    <source>
        <dbReference type="ARBA" id="ARBA00040991"/>
    </source>
</evidence>
<reference evidence="17" key="2">
    <citation type="submission" date="2023-03" db="EMBL/GenBank/DDBJ databases">
        <authorList>
            <person name="Inwood S.N."/>
            <person name="Skelly J.G."/>
            <person name="Guhlin J."/>
            <person name="Harrop T.W.R."/>
            <person name="Goldson S.G."/>
            <person name="Dearden P.K."/>
        </authorList>
    </citation>
    <scope>NUCLEOTIDE SEQUENCE</scope>
    <source>
        <strain evidence="17">Irish</strain>
        <tissue evidence="17">Whole body</tissue>
    </source>
</reference>
<keyword evidence="7 16" id="KW-1133">Transmembrane helix</keyword>
<dbReference type="GO" id="GO:0016020">
    <property type="term" value="C:membrane"/>
    <property type="evidence" value="ECO:0007669"/>
    <property type="project" value="UniProtKB-SubCell"/>
</dbReference>
<reference evidence="17" key="1">
    <citation type="journal article" date="2023" name="bioRxiv">
        <title>Scaffold-level genome assemblies of two parasitoid biocontrol wasps reveal the parthenogenesis mechanism and an associated novel virus.</title>
        <authorList>
            <person name="Inwood S."/>
            <person name="Skelly J."/>
            <person name="Guhlin J."/>
            <person name="Harrop T."/>
            <person name="Goldson S."/>
            <person name="Dearden P."/>
        </authorList>
    </citation>
    <scope>NUCLEOTIDE SEQUENCE</scope>
    <source>
        <strain evidence="17">Irish</strain>
        <tissue evidence="17">Whole body</tissue>
    </source>
</reference>
<comment type="similarity">
    <text evidence="13">Belongs to the SERAC1 family.</text>
</comment>
<dbReference type="InterPro" id="IPR029058">
    <property type="entry name" value="AB_hydrolase_fold"/>
</dbReference>
<dbReference type="InterPro" id="IPR016024">
    <property type="entry name" value="ARM-type_fold"/>
</dbReference>
<dbReference type="PROSITE" id="PS51257">
    <property type="entry name" value="PROKAR_LIPOPROTEIN"/>
    <property type="match status" value="1"/>
</dbReference>
<feature type="transmembrane region" description="Helical" evidence="16">
    <location>
        <begin position="12"/>
        <end position="30"/>
    </location>
</feature>
<keyword evidence="5 16" id="KW-0812">Transmembrane</keyword>
<dbReference type="Gene3D" id="3.40.50.1820">
    <property type="entry name" value="alpha/beta hydrolase"/>
    <property type="match status" value="1"/>
</dbReference>
<dbReference type="Gene3D" id="1.25.10.10">
    <property type="entry name" value="Leucine-rich Repeat Variant"/>
    <property type="match status" value="1"/>
</dbReference>
<evidence type="ECO:0000256" key="7">
    <source>
        <dbReference type="ARBA" id="ARBA00022989"/>
    </source>
</evidence>
<keyword evidence="11" id="KW-0594">Phospholipid biosynthesis</keyword>
<accession>A0AA39FPN1</accession>
<dbReference type="PANTHER" id="PTHR48182:SF2">
    <property type="entry name" value="PROTEIN SERAC1"/>
    <property type="match status" value="1"/>
</dbReference>
<dbReference type="Proteomes" id="UP001168990">
    <property type="component" value="Unassembled WGS sequence"/>
</dbReference>
<evidence type="ECO:0000256" key="4">
    <source>
        <dbReference type="ARBA" id="ARBA00022516"/>
    </source>
</evidence>
<keyword evidence="4" id="KW-0444">Lipid biosynthesis</keyword>
<evidence type="ECO:0000313" key="17">
    <source>
        <dbReference type="EMBL" id="KAK0173286.1"/>
    </source>
</evidence>
<sequence>MHTRDYKKYVHHVKSIGTCVIIVGSCWIFYQLREISRILRSTLATNVLNLEQTQAQYIYLDDPQFDDIKMQNGNDFQSGVEPKPKSLSYVITKWWKSLNRSLVYKLLNMAKNGNRDERLKAVRSLGALKHLKDWHYHQLAQMLDSKTAVGLARISDSNLRFFLKPPYYHIEKKIYETIDELHQLLLNMNKLCDNHHQCLSKFLEKTFHDNRPVFDDNSADGDFVATSAITWDQHLLINCIHAIYHHSSIDQFTRDVADAGGLPVLMDVQKKFSNNINVCILLAKIISSLSLHPEYLEDLFRSGWIGILAAWSRHSDIRLAAPAARALANLDLDANNNEKFPRRIYLLHPMHRVQRSPKLDVIFIHGLLGGVFVTWRQRDPDKTQQFVDSHPVGVQTDALTSVIGEHPQEFLKDLAKDLQKREWDRIADEFEVVLHDCPLTFNHTATGPFICPGKQLRKENMDGNTHRTECWPKDWLPKDIPSIRVIGINYDTNLSLWNPPCPIIHMRSTINERSVEFVTKLVTAGVGKRPVIWICHSMGGLLVKQMLVEEWKTGDKHNLCKNTKGIIFYSTPHRGSQVAALKQTTQLFVWPSIEVQELRKESPKLLTLHDDFLKMLEKYRMEIVSFSETKSTLITALKFPIQFVASQSADPGIGEFYEIPQDHLCICKPANRQSFLYWKVLDVLKKCIKENP</sequence>
<dbReference type="EMBL" id="JAQQBS010000002">
    <property type="protein sequence ID" value="KAK0173286.1"/>
    <property type="molecule type" value="Genomic_DNA"/>
</dbReference>
<keyword evidence="6" id="KW-0256">Endoplasmic reticulum</keyword>
<evidence type="ECO:0000256" key="9">
    <source>
        <dbReference type="ARBA" id="ARBA00023128"/>
    </source>
</evidence>
<dbReference type="GO" id="GO:0005783">
    <property type="term" value="C:endoplasmic reticulum"/>
    <property type="evidence" value="ECO:0007669"/>
    <property type="project" value="UniProtKB-SubCell"/>
</dbReference>
<evidence type="ECO:0000256" key="3">
    <source>
        <dbReference type="ARBA" id="ARBA00004240"/>
    </source>
</evidence>
<dbReference type="PANTHER" id="PTHR48182">
    <property type="entry name" value="PROTEIN SERAC1"/>
    <property type="match status" value="1"/>
</dbReference>
<dbReference type="GO" id="GO:0005739">
    <property type="term" value="C:mitochondrion"/>
    <property type="evidence" value="ECO:0007669"/>
    <property type="project" value="UniProtKB-SubCell"/>
</dbReference>
<evidence type="ECO:0000256" key="15">
    <source>
        <dbReference type="ARBA" id="ARBA00041701"/>
    </source>
</evidence>
<evidence type="ECO:0000256" key="1">
    <source>
        <dbReference type="ARBA" id="ARBA00004167"/>
    </source>
</evidence>
<evidence type="ECO:0000256" key="13">
    <source>
        <dbReference type="ARBA" id="ARBA00038024"/>
    </source>
</evidence>
<comment type="subcellular location">
    <subcellularLocation>
        <location evidence="3">Endoplasmic reticulum</location>
    </subcellularLocation>
    <subcellularLocation>
        <location evidence="1">Membrane</location>
        <topology evidence="1">Single-pass membrane protein</topology>
    </subcellularLocation>
    <subcellularLocation>
        <location evidence="2">Mitochondrion</location>
    </subcellularLocation>
</comment>
<dbReference type="InterPro" id="IPR011989">
    <property type="entry name" value="ARM-like"/>
</dbReference>
<dbReference type="GO" id="GO:0008654">
    <property type="term" value="P:phospholipid biosynthetic process"/>
    <property type="evidence" value="ECO:0007669"/>
    <property type="project" value="UniProtKB-KW"/>
</dbReference>
<name>A0AA39FPN1_9HYME</name>
<evidence type="ECO:0000313" key="18">
    <source>
        <dbReference type="Proteomes" id="UP001168990"/>
    </source>
</evidence>
<gene>
    <name evidence="17" type="ORF">PV328_006507</name>
</gene>
<evidence type="ECO:0000256" key="12">
    <source>
        <dbReference type="ARBA" id="ARBA00023264"/>
    </source>
</evidence>
<proteinExistence type="inferred from homology"/>
<dbReference type="SUPFAM" id="SSF53474">
    <property type="entry name" value="alpha/beta-Hydrolases"/>
    <property type="match status" value="1"/>
</dbReference>
<keyword evidence="9" id="KW-0496">Mitochondrion</keyword>
<keyword evidence="12" id="KW-1208">Phospholipid metabolism</keyword>
<evidence type="ECO:0000256" key="8">
    <source>
        <dbReference type="ARBA" id="ARBA00023098"/>
    </source>
</evidence>
<protein>
    <recommendedName>
        <fullName evidence="14">Protein SERAC1</fullName>
    </recommendedName>
    <alternativeName>
        <fullName evidence="15">Serine active site-containing protein 1</fullName>
    </alternativeName>
</protein>
<evidence type="ECO:0000256" key="16">
    <source>
        <dbReference type="SAM" id="Phobius"/>
    </source>
</evidence>